<name>A0AA85FBB9_9TREM</name>
<dbReference type="WBParaSite" id="SRDH1_4220.1">
    <property type="protein sequence ID" value="SRDH1_4220.1"/>
    <property type="gene ID" value="SRDH1_4220"/>
</dbReference>
<proteinExistence type="predicted"/>
<sequence>MKRIRLSFPAITHTTSVPVMTAFCSHRPVYLFLGRSLNTASTLIRPHLTDKHRGIIESCCTIEFTADRLSYASLCLDPENKNSVILSSWNSLPLNLPSGKEFRPYMCSSMFKAITQHLVRDICSSEKLTSGQFALVYVSSKLSSASLVRAGFMGYLIGYLCTESIKQEFLPPSNLPIFTMNHSYRKHILSSWRSKFVSRNPECLIRGIEDLFTTLPKLSFANSNSIATYTNIFLNIDGNLSNPSVLIPNENQNITYNQLSLANVLVDGYGFLVHGIMVLNEKASNCSNIIRNNILCSNYLGANTDVILRPISPLSTSSFTTIHNLDIRKVHQAVIMGYLLAFLSSNINNTPTSKLCISINCPAIETLIKWTNQPTNRWTTYLSHQMFKNQSNITFSLLPVKSNHLTKANISTPIKTIPNNNDSSEIIQMHVESSQLFSIYKCPNSKNHEHINTVQILLARCLFTCMYHLLKDSD</sequence>
<evidence type="ECO:0000313" key="3">
    <source>
        <dbReference type="WBParaSite" id="SRDH1_4220.2"/>
    </source>
</evidence>
<dbReference type="WBParaSite" id="SRDH1_4220.2">
    <property type="protein sequence ID" value="SRDH1_4220.2"/>
    <property type="gene ID" value="SRDH1_4220"/>
</dbReference>
<dbReference type="AlphaFoldDB" id="A0AA85FBB9"/>
<evidence type="ECO:0000313" key="2">
    <source>
        <dbReference type="WBParaSite" id="SRDH1_4220.1"/>
    </source>
</evidence>
<protein>
    <submittedName>
        <fullName evidence="2 3">Uncharacterized protein</fullName>
    </submittedName>
</protein>
<dbReference type="WBParaSite" id="SRDH1_4220.4">
    <property type="protein sequence ID" value="SRDH1_4220.4"/>
    <property type="gene ID" value="SRDH1_4220"/>
</dbReference>
<keyword evidence="1" id="KW-1185">Reference proteome</keyword>
<dbReference type="WBParaSite" id="SRDH1_4220.3">
    <property type="protein sequence ID" value="SRDH1_4220.3"/>
    <property type="gene ID" value="SRDH1_4220"/>
</dbReference>
<evidence type="ECO:0000313" key="1">
    <source>
        <dbReference type="Proteomes" id="UP000050792"/>
    </source>
</evidence>
<dbReference type="Proteomes" id="UP000050792">
    <property type="component" value="Unassembled WGS sequence"/>
</dbReference>
<organism evidence="1 4">
    <name type="scientific">Schistosoma rodhaini</name>
    <dbReference type="NCBI Taxonomy" id="6188"/>
    <lineage>
        <taxon>Eukaryota</taxon>
        <taxon>Metazoa</taxon>
        <taxon>Spiralia</taxon>
        <taxon>Lophotrochozoa</taxon>
        <taxon>Platyhelminthes</taxon>
        <taxon>Trematoda</taxon>
        <taxon>Digenea</taxon>
        <taxon>Strigeidida</taxon>
        <taxon>Schistosomatoidea</taxon>
        <taxon>Schistosomatidae</taxon>
        <taxon>Schistosoma</taxon>
    </lineage>
</organism>
<accession>A0AA85FBB9</accession>
<evidence type="ECO:0000313" key="4">
    <source>
        <dbReference type="WBParaSite" id="SRDH1_4220.3"/>
    </source>
</evidence>
<reference evidence="2 3" key="2">
    <citation type="submission" date="2023-11" db="UniProtKB">
        <authorList>
            <consortium name="WormBaseParasite"/>
        </authorList>
    </citation>
    <scope>IDENTIFICATION</scope>
</reference>
<reference evidence="1" key="1">
    <citation type="submission" date="2022-06" db="EMBL/GenBank/DDBJ databases">
        <authorList>
            <person name="Berger JAMES D."/>
            <person name="Berger JAMES D."/>
        </authorList>
    </citation>
    <scope>NUCLEOTIDE SEQUENCE [LARGE SCALE GENOMIC DNA]</scope>
</reference>